<feature type="compositionally biased region" description="Basic residues" evidence="1">
    <location>
        <begin position="1"/>
        <end position="15"/>
    </location>
</feature>
<keyword evidence="4" id="KW-1185">Reference proteome</keyword>
<proteinExistence type="predicted"/>
<keyword evidence="2" id="KW-1133">Transmembrane helix</keyword>
<evidence type="ECO:0000256" key="1">
    <source>
        <dbReference type="SAM" id="MobiDB-lite"/>
    </source>
</evidence>
<dbReference type="EMBL" id="VSRR010015968">
    <property type="protein sequence ID" value="MPC58755.1"/>
    <property type="molecule type" value="Genomic_DNA"/>
</dbReference>
<feature type="transmembrane region" description="Helical" evidence="2">
    <location>
        <begin position="31"/>
        <end position="53"/>
    </location>
</feature>
<accession>A0A5B7GMR1</accession>
<dbReference type="AlphaFoldDB" id="A0A5B7GMR1"/>
<feature type="region of interest" description="Disordered" evidence="1">
    <location>
        <begin position="1"/>
        <end position="31"/>
    </location>
</feature>
<organism evidence="3 4">
    <name type="scientific">Portunus trituberculatus</name>
    <name type="common">Swimming crab</name>
    <name type="synonym">Neptunus trituberculatus</name>
    <dbReference type="NCBI Taxonomy" id="210409"/>
    <lineage>
        <taxon>Eukaryota</taxon>
        <taxon>Metazoa</taxon>
        <taxon>Ecdysozoa</taxon>
        <taxon>Arthropoda</taxon>
        <taxon>Crustacea</taxon>
        <taxon>Multicrustacea</taxon>
        <taxon>Malacostraca</taxon>
        <taxon>Eumalacostraca</taxon>
        <taxon>Eucarida</taxon>
        <taxon>Decapoda</taxon>
        <taxon>Pleocyemata</taxon>
        <taxon>Brachyura</taxon>
        <taxon>Eubrachyura</taxon>
        <taxon>Portunoidea</taxon>
        <taxon>Portunidae</taxon>
        <taxon>Portuninae</taxon>
        <taxon>Portunus</taxon>
    </lineage>
</organism>
<dbReference type="Proteomes" id="UP000324222">
    <property type="component" value="Unassembled WGS sequence"/>
</dbReference>
<name>A0A5B7GMR1_PORTR</name>
<gene>
    <name evidence="3" type="ORF">E2C01_052764</name>
</gene>
<keyword evidence="2" id="KW-0812">Transmembrane</keyword>
<evidence type="ECO:0000313" key="3">
    <source>
        <dbReference type="EMBL" id="MPC58755.1"/>
    </source>
</evidence>
<protein>
    <submittedName>
        <fullName evidence="3">Uncharacterized protein</fullName>
    </submittedName>
</protein>
<reference evidence="3 4" key="1">
    <citation type="submission" date="2019-05" db="EMBL/GenBank/DDBJ databases">
        <title>Another draft genome of Portunus trituberculatus and its Hox gene families provides insights of decapod evolution.</title>
        <authorList>
            <person name="Jeong J.-H."/>
            <person name="Song I."/>
            <person name="Kim S."/>
            <person name="Choi T."/>
            <person name="Kim D."/>
            <person name="Ryu S."/>
            <person name="Kim W."/>
        </authorList>
    </citation>
    <scope>NUCLEOTIDE SEQUENCE [LARGE SCALE GENOMIC DNA]</scope>
    <source>
        <tissue evidence="3">Muscle</tissue>
    </source>
</reference>
<evidence type="ECO:0000313" key="4">
    <source>
        <dbReference type="Proteomes" id="UP000324222"/>
    </source>
</evidence>
<keyword evidence="2" id="KW-0472">Membrane</keyword>
<evidence type="ECO:0000256" key="2">
    <source>
        <dbReference type="SAM" id="Phobius"/>
    </source>
</evidence>
<comment type="caution">
    <text evidence="3">The sequence shown here is derived from an EMBL/GenBank/DDBJ whole genome shotgun (WGS) entry which is preliminary data.</text>
</comment>
<sequence>MHKPGQKPHQKRCRSRAGLSGERERDGQPSLGTVVVTAAAAVAVVAMGAAGMAGESIFQGSEDQGGIYC</sequence>